<dbReference type="Pfam" id="PF00145">
    <property type="entry name" value="DNA_methylase"/>
    <property type="match status" value="1"/>
</dbReference>
<evidence type="ECO:0000256" key="4">
    <source>
        <dbReference type="ARBA" id="ARBA00022691"/>
    </source>
</evidence>
<gene>
    <name evidence="8" type="primary">dcm</name>
    <name evidence="8" type="ORF">PS467_22570</name>
</gene>
<dbReference type="Proteomes" id="UP001305606">
    <property type="component" value="Chromosome"/>
</dbReference>
<dbReference type="InterPro" id="IPR050390">
    <property type="entry name" value="C5-Methyltransferase"/>
</dbReference>
<evidence type="ECO:0000256" key="6">
    <source>
        <dbReference type="PROSITE-ProRule" id="PRU01016"/>
    </source>
</evidence>
<name>A0ABY9V0W8_9ACTN</name>
<dbReference type="PANTHER" id="PTHR10629:SF52">
    <property type="entry name" value="DNA (CYTOSINE-5)-METHYLTRANSFERASE 1"/>
    <property type="match status" value="1"/>
</dbReference>
<proteinExistence type="inferred from homology"/>
<evidence type="ECO:0000256" key="5">
    <source>
        <dbReference type="ARBA" id="ARBA00022747"/>
    </source>
</evidence>
<dbReference type="PANTHER" id="PTHR10629">
    <property type="entry name" value="CYTOSINE-SPECIFIC METHYLTRANSFERASE"/>
    <property type="match status" value="1"/>
</dbReference>
<dbReference type="Gene3D" id="3.90.120.10">
    <property type="entry name" value="DNA Methylase, subunit A, domain 2"/>
    <property type="match status" value="1"/>
</dbReference>
<dbReference type="EMBL" id="CP117522">
    <property type="protein sequence ID" value="WNE97912.1"/>
    <property type="molecule type" value="Genomic_DNA"/>
</dbReference>
<dbReference type="NCBIfam" id="TIGR00675">
    <property type="entry name" value="dcm"/>
    <property type="match status" value="1"/>
</dbReference>
<dbReference type="RefSeq" id="WP_311036783.1">
    <property type="nucleotide sequence ID" value="NZ_CP117522.1"/>
</dbReference>
<dbReference type="EC" id="2.1.1.37" evidence="1"/>
<dbReference type="InterPro" id="IPR001525">
    <property type="entry name" value="C5_MeTfrase"/>
</dbReference>
<organism evidence="8 9">
    <name type="scientific">Streptomyces luomodiensis</name>
    <dbReference type="NCBI Taxonomy" id="3026192"/>
    <lineage>
        <taxon>Bacteria</taxon>
        <taxon>Bacillati</taxon>
        <taxon>Actinomycetota</taxon>
        <taxon>Actinomycetes</taxon>
        <taxon>Kitasatosporales</taxon>
        <taxon>Streptomycetaceae</taxon>
        <taxon>Streptomyces</taxon>
    </lineage>
</organism>
<dbReference type="GO" id="GO:0003886">
    <property type="term" value="F:DNA (cytosine-5-)-methyltransferase activity"/>
    <property type="evidence" value="ECO:0007669"/>
    <property type="project" value="UniProtKB-EC"/>
</dbReference>
<dbReference type="Gene3D" id="3.40.50.150">
    <property type="entry name" value="Vaccinia Virus protein VP39"/>
    <property type="match status" value="1"/>
</dbReference>
<comment type="similarity">
    <text evidence="6 7">Belongs to the class I-like SAM-binding methyltransferase superfamily. C5-methyltransferase family.</text>
</comment>
<evidence type="ECO:0000256" key="7">
    <source>
        <dbReference type="RuleBase" id="RU000416"/>
    </source>
</evidence>
<comment type="caution">
    <text evidence="6">Lacks conserved residue(s) required for the propagation of feature annotation.</text>
</comment>
<evidence type="ECO:0000313" key="8">
    <source>
        <dbReference type="EMBL" id="WNE97912.1"/>
    </source>
</evidence>
<keyword evidence="2 6" id="KW-0489">Methyltransferase</keyword>
<reference evidence="8 9" key="1">
    <citation type="submission" date="2023-02" db="EMBL/GenBank/DDBJ databases">
        <title>Streptomyces sp. SCA4-21 with antifungal activity against Fusarium oxysporum f. sp. cubense, Streptomyces sp. SCA2-17 with antifungal activity against Fusarium oxysporum f. sp. cubense.</title>
        <authorList>
            <person name="Qi D."/>
        </authorList>
    </citation>
    <scope>NUCLEOTIDE SEQUENCE [LARGE SCALE GENOMIC DNA]</scope>
    <source>
        <strain evidence="8 9">SCA4-21</strain>
    </source>
</reference>
<dbReference type="InterPro" id="IPR029063">
    <property type="entry name" value="SAM-dependent_MTases_sf"/>
</dbReference>
<keyword evidence="9" id="KW-1185">Reference proteome</keyword>
<sequence>MTPPRLSSLEICAGAGGQALGLERAGFDPVMLIENDENSCKTLKLNRPSWEVLRTDVIDFDPEEHPYVYDVDLLAGGLPRVKSAATVQRRESDNERKLLEAAVWLTHSVQPRAVLLENVPDLVTSDKFEDIRSWIVANLADVGYDVHWRVLDAADFGVPQHRRQGFLVAMRDPEFSRFEWPEPSAEPAPTVGEVLEASMGRDGWPGASAWARGANEPAPAIVGGSAFRGGADLGPTGSKRAWARLGVNGNSIGDAVPGPDFPVDAMPKLNVRQVAMLQSFPDEWRFFGRKTSVYRQVGHASPPPVAEAVGRRIAQVLGVKTQAGSS</sequence>
<accession>A0ABY9V0W8</accession>
<evidence type="ECO:0000256" key="1">
    <source>
        <dbReference type="ARBA" id="ARBA00011975"/>
    </source>
</evidence>
<dbReference type="PRINTS" id="PR00105">
    <property type="entry name" value="C5METTRFRASE"/>
</dbReference>
<keyword evidence="4 6" id="KW-0949">S-adenosyl-L-methionine</keyword>
<dbReference type="SUPFAM" id="SSF53335">
    <property type="entry name" value="S-adenosyl-L-methionine-dependent methyltransferases"/>
    <property type="match status" value="1"/>
</dbReference>
<evidence type="ECO:0000313" key="9">
    <source>
        <dbReference type="Proteomes" id="UP001305606"/>
    </source>
</evidence>
<evidence type="ECO:0000256" key="2">
    <source>
        <dbReference type="ARBA" id="ARBA00022603"/>
    </source>
</evidence>
<dbReference type="GO" id="GO:0032259">
    <property type="term" value="P:methylation"/>
    <property type="evidence" value="ECO:0007669"/>
    <property type="project" value="UniProtKB-KW"/>
</dbReference>
<keyword evidence="5" id="KW-0680">Restriction system</keyword>
<dbReference type="PROSITE" id="PS51679">
    <property type="entry name" value="SAM_MT_C5"/>
    <property type="match status" value="1"/>
</dbReference>
<keyword evidence="3 6" id="KW-0808">Transferase</keyword>
<protein>
    <recommendedName>
        <fullName evidence="1">DNA (cytosine-5-)-methyltransferase</fullName>
        <ecNumber evidence="1">2.1.1.37</ecNumber>
    </recommendedName>
</protein>
<evidence type="ECO:0000256" key="3">
    <source>
        <dbReference type="ARBA" id="ARBA00022679"/>
    </source>
</evidence>